<dbReference type="EMBL" id="CP009621">
    <property type="protein sequence ID" value="AKD03603.1"/>
    <property type="molecule type" value="Genomic_DNA"/>
</dbReference>
<gene>
    <name evidence="1" type="ORF">PKOR_11260</name>
</gene>
<dbReference type="KEGG" id="pko:PKOR_11260"/>
<dbReference type="Proteomes" id="UP000033109">
    <property type="component" value="Chromosome"/>
</dbReference>
<keyword evidence="2" id="KW-1185">Reference proteome</keyword>
<evidence type="ECO:0000313" key="1">
    <source>
        <dbReference type="EMBL" id="AKD03603.1"/>
    </source>
</evidence>
<dbReference type="STRING" id="400092.PKOR_11260"/>
<sequence>MYKHENKHEKNLLIVLLMACSVGVQAQTHGELVDQSYNCFKQNDMDCAIEKLEAAIKKDPKK</sequence>
<dbReference type="HOGENOM" id="CLU_2900341_0_0_10"/>
<accession>A0A0E3ZFP8</accession>
<proteinExistence type="predicted"/>
<evidence type="ECO:0008006" key="3">
    <source>
        <dbReference type="Google" id="ProtNLM"/>
    </source>
</evidence>
<reference evidence="1 2" key="1">
    <citation type="journal article" date="2015" name="Sci. Rep.">
        <title>Unraveling adaptation of Pontibacter korlensis to radiation and infertility in desert through complete genome and comparative transcriptomic analysis.</title>
        <authorList>
            <person name="Dai J."/>
            <person name="Dai W."/>
            <person name="Qiu C."/>
            <person name="Yang Z."/>
            <person name="Zhang Y."/>
            <person name="Zhou M."/>
            <person name="Zhang L."/>
            <person name="Fang C."/>
            <person name="Gao Q."/>
            <person name="Yang Q."/>
            <person name="Li X."/>
            <person name="Wang Z."/>
            <person name="Wang Z."/>
            <person name="Jia Z."/>
            <person name="Chen X."/>
        </authorList>
    </citation>
    <scope>NUCLEOTIDE SEQUENCE [LARGE SCALE GENOMIC DNA]</scope>
    <source>
        <strain evidence="1 2">X14-1T</strain>
    </source>
</reference>
<protein>
    <recommendedName>
        <fullName evidence="3">Tetratricopeptide repeat protein</fullName>
    </recommendedName>
</protein>
<name>A0A0E3ZFP8_9BACT</name>
<dbReference type="PATRIC" id="fig|400092.3.peg.2448"/>
<dbReference type="AlphaFoldDB" id="A0A0E3ZFP8"/>
<organism evidence="1 2">
    <name type="scientific">Pontibacter korlensis</name>
    <dbReference type="NCBI Taxonomy" id="400092"/>
    <lineage>
        <taxon>Bacteria</taxon>
        <taxon>Pseudomonadati</taxon>
        <taxon>Bacteroidota</taxon>
        <taxon>Cytophagia</taxon>
        <taxon>Cytophagales</taxon>
        <taxon>Hymenobacteraceae</taxon>
        <taxon>Pontibacter</taxon>
    </lineage>
</organism>
<evidence type="ECO:0000313" key="2">
    <source>
        <dbReference type="Proteomes" id="UP000033109"/>
    </source>
</evidence>